<protein>
    <submittedName>
        <fullName evidence="1">Uncharacterized protein</fullName>
    </submittedName>
</protein>
<proteinExistence type="predicted"/>
<dbReference type="KEGG" id="afs:AFR_20975"/>
<dbReference type="HOGENOM" id="CLU_095281_0_0_11"/>
<dbReference type="RefSeq" id="WP_023362839.1">
    <property type="nucleotide sequence ID" value="NC_022657.1"/>
</dbReference>
<evidence type="ECO:0000313" key="2">
    <source>
        <dbReference type="Proteomes" id="UP000017746"/>
    </source>
</evidence>
<reference evidence="1 2" key="1">
    <citation type="journal article" date="2014" name="J. Biotechnol.">
        <title>Complete genome sequence of the actinobacterium Actinoplanes friuliensis HAG 010964, producer of the lipopeptide antibiotic friulimycin.</title>
        <authorList>
            <person name="Ruckert C."/>
            <person name="Szczepanowski R."/>
            <person name="Albersmeier A."/>
            <person name="Goesmann A."/>
            <person name="Fischer N."/>
            <person name="Steinkamper A."/>
            <person name="Puhler A."/>
            <person name="Biener R."/>
            <person name="Schwartz D."/>
            <person name="Kalinowski J."/>
        </authorList>
    </citation>
    <scope>NUCLEOTIDE SEQUENCE [LARGE SCALE GENOMIC DNA]</scope>
    <source>
        <strain evidence="1 2">DSM 7358</strain>
    </source>
</reference>
<dbReference type="eggNOG" id="ENOG5034BG1">
    <property type="taxonomic scope" value="Bacteria"/>
</dbReference>
<organism evidence="1 2">
    <name type="scientific">Actinoplanes friuliensis DSM 7358</name>
    <dbReference type="NCBI Taxonomy" id="1246995"/>
    <lineage>
        <taxon>Bacteria</taxon>
        <taxon>Bacillati</taxon>
        <taxon>Actinomycetota</taxon>
        <taxon>Actinomycetes</taxon>
        <taxon>Micromonosporales</taxon>
        <taxon>Micromonosporaceae</taxon>
        <taxon>Actinoplanes</taxon>
    </lineage>
</organism>
<dbReference type="EMBL" id="CP006272">
    <property type="protein sequence ID" value="AGZ42467.1"/>
    <property type="molecule type" value="Genomic_DNA"/>
</dbReference>
<dbReference type="STRING" id="1246995.AFR_20975"/>
<dbReference type="AlphaFoldDB" id="U5W0A7"/>
<evidence type="ECO:0000313" key="1">
    <source>
        <dbReference type="EMBL" id="AGZ42467.1"/>
    </source>
</evidence>
<accession>U5W0A7</accession>
<name>U5W0A7_9ACTN</name>
<gene>
    <name evidence="1" type="ORF">AFR_20975</name>
</gene>
<sequence>MTSALQRLLASRGIGDAGSSPAVLRRLALVLGLHTPDLFVIAGQPLPADLAPARGPRAHSVGLLVTGALALRPGDRREVHEFVRSLPVHRPAPEATPADPADGPGPLLVRLLRNRNIHPANAELLLLMGGPYVSDSTVVLLGQGEVEVTPQLVSGFAGILGLHPDDLAALTGVRPDPESRPHPYAPELSRLAWDARRLTGEQLSEVFRLVDSLSRAAGPPIVRTVSS</sequence>
<dbReference type="PATRIC" id="fig|1246995.3.peg.4252"/>
<dbReference type="Proteomes" id="UP000017746">
    <property type="component" value="Chromosome"/>
</dbReference>
<keyword evidence="2" id="KW-1185">Reference proteome</keyword>